<protein>
    <submittedName>
        <fullName evidence="2">Antibiotic biosynthesis monooxygenase</fullName>
    </submittedName>
</protein>
<organism evidence="2 3">
    <name type="scientific">Vibrio owensii CAIM 1854 = LMG 25443</name>
    <dbReference type="NCBI Taxonomy" id="1229493"/>
    <lineage>
        <taxon>Bacteria</taxon>
        <taxon>Pseudomonadati</taxon>
        <taxon>Pseudomonadota</taxon>
        <taxon>Gammaproteobacteria</taxon>
        <taxon>Vibrionales</taxon>
        <taxon>Vibrionaceae</taxon>
        <taxon>Vibrio</taxon>
    </lineage>
</organism>
<feature type="domain" description="ABM" evidence="1">
    <location>
        <begin position="2"/>
        <end position="92"/>
    </location>
</feature>
<evidence type="ECO:0000259" key="1">
    <source>
        <dbReference type="PROSITE" id="PS51725"/>
    </source>
</evidence>
<dbReference type="PATRIC" id="fig|1229493.5.peg.1471"/>
<dbReference type="InterPro" id="IPR007138">
    <property type="entry name" value="ABM_dom"/>
</dbReference>
<dbReference type="Pfam" id="PF03992">
    <property type="entry name" value="ABM"/>
    <property type="match status" value="1"/>
</dbReference>
<dbReference type="InterPro" id="IPR050744">
    <property type="entry name" value="AI-2_Isomerase_LsrG"/>
</dbReference>
<comment type="caution">
    <text evidence="2">The sequence shown here is derived from an EMBL/GenBank/DDBJ whole genome shotgun (WGS) entry which is preliminary data.</text>
</comment>
<dbReference type="PANTHER" id="PTHR33336:SF3">
    <property type="entry name" value="ABM DOMAIN-CONTAINING PROTEIN"/>
    <property type="match status" value="1"/>
</dbReference>
<dbReference type="GO" id="GO:0005829">
    <property type="term" value="C:cytosol"/>
    <property type="evidence" value="ECO:0007669"/>
    <property type="project" value="TreeGrafter"/>
</dbReference>
<keyword evidence="2" id="KW-0560">Oxidoreductase</keyword>
<evidence type="ECO:0000313" key="3">
    <source>
        <dbReference type="Proteomes" id="UP000031586"/>
    </source>
</evidence>
<accession>A0A0C1ZI86</accession>
<keyword evidence="2" id="KW-0503">Monooxygenase</keyword>
<dbReference type="GO" id="GO:0004497">
    <property type="term" value="F:monooxygenase activity"/>
    <property type="evidence" value="ECO:0007669"/>
    <property type="project" value="UniProtKB-KW"/>
</dbReference>
<dbReference type="RefSeq" id="WP_020195369.1">
    <property type="nucleotide sequence ID" value="NZ_BAOH01000020.1"/>
</dbReference>
<dbReference type="SUPFAM" id="SSF54909">
    <property type="entry name" value="Dimeric alpha+beta barrel"/>
    <property type="match status" value="1"/>
</dbReference>
<dbReference type="PROSITE" id="PS51725">
    <property type="entry name" value="ABM"/>
    <property type="match status" value="1"/>
</dbReference>
<sequence>MIHLVAEIKAYPDSIDNVTNLLSGLLEPSREEDGCCQYELYLDQKIEGLFMFQEIWASQEALDKHLQSPHIAQFISTLEDNDWVEYSQIRPMTFVG</sequence>
<dbReference type="PANTHER" id="PTHR33336">
    <property type="entry name" value="QUINOL MONOOXYGENASE YGIN-RELATED"/>
    <property type="match status" value="1"/>
</dbReference>
<evidence type="ECO:0000313" key="2">
    <source>
        <dbReference type="EMBL" id="KIF52876.1"/>
    </source>
</evidence>
<gene>
    <name evidence="2" type="ORF">H735_11870</name>
</gene>
<dbReference type="InterPro" id="IPR011008">
    <property type="entry name" value="Dimeric_a/b-barrel"/>
</dbReference>
<dbReference type="Gene3D" id="3.30.70.100">
    <property type="match status" value="1"/>
</dbReference>
<name>A0A0C1ZI86_9VIBR</name>
<dbReference type="Proteomes" id="UP000031586">
    <property type="component" value="Unassembled WGS sequence"/>
</dbReference>
<dbReference type="EMBL" id="JPRD01000017">
    <property type="protein sequence ID" value="KIF52876.1"/>
    <property type="molecule type" value="Genomic_DNA"/>
</dbReference>
<reference evidence="2 3" key="1">
    <citation type="submission" date="2014-07" db="EMBL/GenBank/DDBJ databases">
        <title>Unique and conserved regions in Vibrio harveyi and related species in comparison with the shrimp pathogen Vibrio harveyi CAIM 1792.</title>
        <authorList>
            <person name="Espinoza-Valles I."/>
            <person name="Vora G."/>
            <person name="Leekitcharoenphon P."/>
            <person name="Ussery D."/>
            <person name="Hoj L."/>
            <person name="Gomez-Gil B."/>
        </authorList>
    </citation>
    <scope>NUCLEOTIDE SEQUENCE [LARGE SCALE GENOMIC DNA]</scope>
    <source>
        <strain evidence="3">CAIM 1854 / LMG 25443</strain>
    </source>
</reference>
<dbReference type="AlphaFoldDB" id="A0A0C1ZI86"/>
<proteinExistence type="predicted"/>